<dbReference type="EMBL" id="DS022302">
    <property type="protein sequence ID" value="OAJ39223.1"/>
    <property type="molecule type" value="Genomic_DNA"/>
</dbReference>
<dbReference type="InterPro" id="IPR051569">
    <property type="entry name" value="SHANK"/>
</dbReference>
<dbReference type="AlphaFoldDB" id="A0A177WGM7"/>
<dbReference type="OrthoDB" id="8883818at2759"/>
<reference evidence="1 2" key="1">
    <citation type="submission" date="2006-10" db="EMBL/GenBank/DDBJ databases">
        <title>The Genome Sequence of Batrachochytrium dendrobatidis JEL423.</title>
        <authorList>
            <consortium name="The Broad Institute Genome Sequencing Platform"/>
            <person name="Birren B."/>
            <person name="Lander E."/>
            <person name="Galagan J."/>
            <person name="Cuomo C."/>
            <person name="Devon K."/>
            <person name="Jaffe D."/>
            <person name="Butler J."/>
            <person name="Alvarez P."/>
            <person name="Gnerre S."/>
            <person name="Grabherr M."/>
            <person name="Kleber M."/>
            <person name="Mauceli E."/>
            <person name="Brockman W."/>
            <person name="Young S."/>
            <person name="LaButti K."/>
            <person name="Sykes S."/>
            <person name="DeCaprio D."/>
            <person name="Crawford M."/>
            <person name="Koehrsen M."/>
            <person name="Engels R."/>
            <person name="Montgomery P."/>
            <person name="Pearson M."/>
            <person name="Howarth C."/>
            <person name="Larson L."/>
            <person name="White J."/>
            <person name="O'Leary S."/>
            <person name="Kodira C."/>
            <person name="Zeng Q."/>
            <person name="Yandava C."/>
            <person name="Alvarado L."/>
            <person name="Longcore J."/>
            <person name="James T."/>
        </authorList>
    </citation>
    <scope>NUCLEOTIDE SEQUENCE [LARGE SCALE GENOMIC DNA]</scope>
    <source>
        <strain evidence="1 2">JEL423</strain>
    </source>
</reference>
<accession>A0A177WGM7</accession>
<reference evidence="1 2" key="2">
    <citation type="submission" date="2016-05" db="EMBL/GenBank/DDBJ databases">
        <title>Lineage-specific infection strategies underlie the spectrum of fungal disease in amphibians.</title>
        <authorList>
            <person name="Cuomo C.A."/>
            <person name="Farrer R.A."/>
            <person name="James T."/>
            <person name="Longcore J."/>
            <person name="Birren B."/>
        </authorList>
    </citation>
    <scope>NUCLEOTIDE SEQUENCE [LARGE SCALE GENOMIC DNA]</scope>
    <source>
        <strain evidence="1 2">JEL423</strain>
    </source>
</reference>
<proteinExistence type="predicted"/>
<protein>
    <submittedName>
        <fullName evidence="1">Uncharacterized protein</fullName>
    </submittedName>
</protein>
<dbReference type="PANTHER" id="PTHR24135:SF28">
    <property type="entry name" value="LD13733P"/>
    <property type="match status" value="1"/>
</dbReference>
<dbReference type="PANTHER" id="PTHR24135">
    <property type="entry name" value="SH3 AND MULTIPLE ANKYRIN REPEAT DOMAINS PROTEIN"/>
    <property type="match status" value="1"/>
</dbReference>
<name>A0A177WGM7_BATDL</name>
<gene>
    <name evidence="1" type="ORF">BDEG_23086</name>
</gene>
<sequence length="179" mass="19760">MLKELEITAVGQRIALLKAIYNIKVQNGIPFEEDDYIPETVASANSILTDQGLPILNQPLPPIHNDIAHLEVTVSEQALTIERLNTEVACLSIELQALKNDLCPVWALLSEYRMFQQKTDSRYEQHMTDRSPAVTDFKQSKASVVNLETNMPNNGALCSITTGKMSSLNPVVHSPISGS</sequence>
<dbReference type="Proteomes" id="UP000077115">
    <property type="component" value="Unassembled WGS sequence"/>
</dbReference>
<dbReference type="VEuPathDB" id="FungiDB:BDEG_23086"/>
<evidence type="ECO:0000313" key="1">
    <source>
        <dbReference type="EMBL" id="OAJ39223.1"/>
    </source>
</evidence>
<organism evidence="1 2">
    <name type="scientific">Batrachochytrium dendrobatidis (strain JEL423)</name>
    <dbReference type="NCBI Taxonomy" id="403673"/>
    <lineage>
        <taxon>Eukaryota</taxon>
        <taxon>Fungi</taxon>
        <taxon>Fungi incertae sedis</taxon>
        <taxon>Chytridiomycota</taxon>
        <taxon>Chytridiomycota incertae sedis</taxon>
        <taxon>Chytridiomycetes</taxon>
        <taxon>Rhizophydiales</taxon>
        <taxon>Rhizophydiales incertae sedis</taxon>
        <taxon>Batrachochytrium</taxon>
    </lineage>
</organism>
<dbReference type="STRING" id="403673.A0A177WGM7"/>
<evidence type="ECO:0000313" key="2">
    <source>
        <dbReference type="Proteomes" id="UP000077115"/>
    </source>
</evidence>